<dbReference type="PIRSF" id="PIRSF017393">
    <property type="entry name" value="MTase_SAV2177"/>
    <property type="match status" value="1"/>
</dbReference>
<dbReference type="SUPFAM" id="SSF53335">
    <property type="entry name" value="S-adenosyl-L-methionine-dependent methyltransferases"/>
    <property type="match status" value="1"/>
</dbReference>
<name>A0A8J3CBB0_9PSEU</name>
<reference evidence="2" key="2">
    <citation type="submission" date="2020-09" db="EMBL/GenBank/DDBJ databases">
        <authorList>
            <person name="Sun Q."/>
            <person name="Zhou Y."/>
        </authorList>
    </citation>
    <scope>NUCLEOTIDE SEQUENCE</scope>
    <source>
        <strain evidence="2">CGMCC 4.5737</strain>
    </source>
</reference>
<evidence type="ECO:0000256" key="1">
    <source>
        <dbReference type="SAM" id="MobiDB-lite"/>
    </source>
</evidence>
<evidence type="ECO:0000313" key="2">
    <source>
        <dbReference type="EMBL" id="GGM33977.1"/>
    </source>
</evidence>
<dbReference type="EMBL" id="BMMK01000001">
    <property type="protein sequence ID" value="GGM33977.1"/>
    <property type="molecule type" value="Genomic_DNA"/>
</dbReference>
<dbReference type="Proteomes" id="UP000637578">
    <property type="component" value="Unassembled WGS sequence"/>
</dbReference>
<proteinExistence type="predicted"/>
<dbReference type="Pfam" id="PF04672">
    <property type="entry name" value="Methyltransf_19"/>
    <property type="match status" value="1"/>
</dbReference>
<sequence length="309" mass="33944">MGDDPFLAEAPLHHSSPGDDGSGLVISMLPSLTEAERCHVSEDLPWVPAGIDTSIPNVARVYDYLLGGGHNFEADRQLAEVFDREIMPGAREIVRLSRAFLHRAVDFLVDSGIRQFLDLGSGIPTVGNVHEIAEQATSESRVVYVDKDPLAVAHSRLMLQGNDRATAIQADLCDVDDILGHPETRRLLDFDEPIALLTLMVWHFVPETAHPKDVLARYRAAVVPGSFLAISHFTLDAGEPGRVVEEFEARSRDHVYPRSYDQLLDLLEGFELVDPGLVACAAWRPRGPGDISDDPLVNGRVYGAVCRKP</sequence>
<reference evidence="2" key="1">
    <citation type="journal article" date="2014" name="Int. J. Syst. Evol. Microbiol.">
        <title>Complete genome sequence of Corynebacterium casei LMG S-19264T (=DSM 44701T), isolated from a smear-ripened cheese.</title>
        <authorList>
            <consortium name="US DOE Joint Genome Institute (JGI-PGF)"/>
            <person name="Walter F."/>
            <person name="Albersmeier A."/>
            <person name="Kalinowski J."/>
            <person name="Ruckert C."/>
        </authorList>
    </citation>
    <scope>NUCLEOTIDE SEQUENCE</scope>
    <source>
        <strain evidence="2">CGMCC 4.5737</strain>
    </source>
</reference>
<evidence type="ECO:0000313" key="3">
    <source>
        <dbReference type="Proteomes" id="UP000637578"/>
    </source>
</evidence>
<feature type="region of interest" description="Disordered" evidence="1">
    <location>
        <begin position="1"/>
        <end position="21"/>
    </location>
</feature>
<dbReference type="InterPro" id="IPR029063">
    <property type="entry name" value="SAM-dependent_MTases_sf"/>
</dbReference>
<comment type="caution">
    <text evidence="2">The sequence shown here is derived from an EMBL/GenBank/DDBJ whole genome shotgun (WGS) entry which is preliminary data.</text>
</comment>
<gene>
    <name evidence="2" type="ORF">GCM10012275_01740</name>
</gene>
<dbReference type="InterPro" id="IPR006764">
    <property type="entry name" value="SAM_dep_MeTrfase_SAV2177_type"/>
</dbReference>
<keyword evidence="3" id="KW-1185">Reference proteome</keyword>
<evidence type="ECO:0008006" key="4">
    <source>
        <dbReference type="Google" id="ProtNLM"/>
    </source>
</evidence>
<accession>A0A8J3CBB0</accession>
<protein>
    <recommendedName>
        <fullName evidence="4">S-adenosyl methyltransferase</fullName>
    </recommendedName>
</protein>
<dbReference type="Gene3D" id="3.40.50.150">
    <property type="entry name" value="Vaccinia Virus protein VP39"/>
    <property type="match status" value="1"/>
</dbReference>
<organism evidence="2 3">
    <name type="scientific">Longimycelium tulufanense</name>
    <dbReference type="NCBI Taxonomy" id="907463"/>
    <lineage>
        <taxon>Bacteria</taxon>
        <taxon>Bacillati</taxon>
        <taxon>Actinomycetota</taxon>
        <taxon>Actinomycetes</taxon>
        <taxon>Pseudonocardiales</taxon>
        <taxon>Pseudonocardiaceae</taxon>
        <taxon>Longimycelium</taxon>
    </lineage>
</organism>
<dbReference type="AlphaFoldDB" id="A0A8J3CBB0"/>